<organism evidence="6 7">
    <name type="scientific">Agrobacterium tumefaciens</name>
    <dbReference type="NCBI Taxonomy" id="358"/>
    <lineage>
        <taxon>Bacteria</taxon>
        <taxon>Pseudomonadati</taxon>
        <taxon>Pseudomonadota</taxon>
        <taxon>Alphaproteobacteria</taxon>
        <taxon>Hyphomicrobiales</taxon>
        <taxon>Rhizobiaceae</taxon>
        <taxon>Rhizobium/Agrobacterium group</taxon>
        <taxon>Agrobacterium</taxon>
        <taxon>Agrobacterium tumefaciens complex</taxon>
    </lineage>
</organism>
<name>A0A0D0KF70_AGRTU</name>
<feature type="compositionally biased region" description="Basic and acidic residues" evidence="5">
    <location>
        <begin position="21"/>
        <end position="36"/>
    </location>
</feature>
<protein>
    <recommendedName>
        <fullName evidence="8">Mitochondrial inner membrane protein</fullName>
    </recommendedName>
</protein>
<proteinExistence type="predicted"/>
<comment type="caution">
    <text evidence="6">The sequence shown here is derived from an EMBL/GenBank/DDBJ whole genome shotgun (WGS) entry which is preliminary data.</text>
</comment>
<feature type="compositionally biased region" description="Basic and acidic residues" evidence="5">
    <location>
        <begin position="88"/>
        <end position="109"/>
    </location>
</feature>
<evidence type="ECO:0000313" key="7">
    <source>
        <dbReference type="Proteomes" id="UP000035017"/>
    </source>
</evidence>
<sequence length="461" mass="47438">MVTGKPPRHSKSTAEPVTIDLDAKDVKDIGKEKDTASLEAPVTTGSEADKTPPEPATAGSETQAPKPVWDDAAKKPIEPEPNLPKASDAPKSDETKAEQAAKEPTEKKSTVPPVTGASFKSDKTTAQPPKAEAQKPAADSKPFTPPSSDTKSSDTSRSGGSSGLLAAGIVGGLIALLAAGSMQYAGYLPSSASDTGSSELSALKTEVANLRQQMASAQPAAAHNSALEARLAALESSTASGGGDVADKLASLEATVSTLQSEKAAQDTANADLTRRLGEAETKINEPRDDIEVARAIASAGLKAAIDRGGPFLTELDTLSRVTPDDPAIQSLKPFAGTGVPSRSELTREFPDVANAMLASLDQTDPNQGIIDRLAESALSLVKVRPVGNVEGEGADAKIARIEDKLRNGDLKGAALEWDGLAQPAKAAAAKFKTSLDARIQVEDLVGGTLTRAINSTGQQG</sequence>
<reference evidence="6 7" key="1">
    <citation type="submission" date="2014-12" db="EMBL/GenBank/DDBJ databases">
        <title>16Stimator: statistical estimation of ribosomal gene copy numbers from draft genome assemblies.</title>
        <authorList>
            <person name="Perisin M.A."/>
            <person name="Vetter M."/>
            <person name="Gilbert J.A."/>
            <person name="Bergelson J."/>
        </authorList>
    </citation>
    <scope>NUCLEOTIDE SEQUENCE [LARGE SCALE GENOMIC DNA]</scope>
    <source>
        <strain evidence="6 7">MEJ076</strain>
    </source>
</reference>
<accession>A0A0D0KF70</accession>
<keyword evidence="4" id="KW-0472">Membrane</keyword>
<dbReference type="InterPro" id="IPR019133">
    <property type="entry name" value="MIC60"/>
</dbReference>
<keyword evidence="3" id="KW-1133">Transmembrane helix</keyword>
<feature type="compositionally biased region" description="Basic residues" evidence="5">
    <location>
        <begin position="1"/>
        <end position="11"/>
    </location>
</feature>
<feature type="compositionally biased region" description="Low complexity" evidence="5">
    <location>
        <begin position="126"/>
        <end position="163"/>
    </location>
</feature>
<evidence type="ECO:0000256" key="5">
    <source>
        <dbReference type="SAM" id="MobiDB-lite"/>
    </source>
</evidence>
<comment type="subcellular location">
    <subcellularLocation>
        <location evidence="1">Membrane</location>
    </subcellularLocation>
</comment>
<evidence type="ECO:0008006" key="8">
    <source>
        <dbReference type="Google" id="ProtNLM"/>
    </source>
</evidence>
<evidence type="ECO:0000256" key="4">
    <source>
        <dbReference type="ARBA" id="ARBA00023136"/>
    </source>
</evidence>
<dbReference type="AlphaFoldDB" id="A0A0D0KF70"/>
<feature type="region of interest" description="Disordered" evidence="5">
    <location>
        <begin position="1"/>
        <end position="163"/>
    </location>
</feature>
<evidence type="ECO:0000256" key="3">
    <source>
        <dbReference type="ARBA" id="ARBA00022989"/>
    </source>
</evidence>
<gene>
    <name evidence="6" type="ORF">RU07_23180</name>
</gene>
<dbReference type="OrthoDB" id="8480612at2"/>
<dbReference type="EMBL" id="JXQV01000051">
    <property type="protein sequence ID" value="KIP97966.1"/>
    <property type="molecule type" value="Genomic_DNA"/>
</dbReference>
<dbReference type="Proteomes" id="UP000035017">
    <property type="component" value="Unassembled WGS sequence"/>
</dbReference>
<evidence type="ECO:0000313" key="6">
    <source>
        <dbReference type="EMBL" id="KIP97966.1"/>
    </source>
</evidence>
<feature type="compositionally biased region" description="Basic and acidic residues" evidence="5">
    <location>
        <begin position="68"/>
        <end position="78"/>
    </location>
</feature>
<evidence type="ECO:0000256" key="1">
    <source>
        <dbReference type="ARBA" id="ARBA00004370"/>
    </source>
</evidence>
<keyword evidence="2" id="KW-0812">Transmembrane</keyword>
<dbReference type="GO" id="GO:0016020">
    <property type="term" value="C:membrane"/>
    <property type="evidence" value="ECO:0007669"/>
    <property type="project" value="UniProtKB-SubCell"/>
</dbReference>
<evidence type="ECO:0000256" key="2">
    <source>
        <dbReference type="ARBA" id="ARBA00022692"/>
    </source>
</evidence>
<dbReference type="Pfam" id="PF09731">
    <property type="entry name" value="Mitofilin"/>
    <property type="match status" value="1"/>
</dbReference>